<evidence type="ECO:0000313" key="2">
    <source>
        <dbReference type="EMBL" id="MDI1490825.1"/>
    </source>
</evidence>
<dbReference type="Proteomes" id="UP001161017">
    <property type="component" value="Unassembled WGS sequence"/>
</dbReference>
<reference evidence="2" key="1">
    <citation type="journal article" date="2023" name="Genome Biol. Evol.">
        <title>First Whole Genome Sequence and Flow Cytometry Genome Size Data for the Lichen-Forming Fungus Ramalina farinacea (Ascomycota).</title>
        <authorList>
            <person name="Llewellyn T."/>
            <person name="Mian S."/>
            <person name="Hill R."/>
            <person name="Leitch I.J."/>
            <person name="Gaya E."/>
        </authorList>
    </citation>
    <scope>NUCLEOTIDE SEQUENCE</scope>
    <source>
        <strain evidence="2">LIQ254RAFAR</strain>
    </source>
</reference>
<feature type="compositionally biased region" description="Acidic residues" evidence="1">
    <location>
        <begin position="444"/>
        <end position="460"/>
    </location>
</feature>
<name>A0AA43QQN4_9LECA</name>
<gene>
    <name evidence="2" type="ORF">OHK93_002030</name>
</gene>
<keyword evidence="3" id="KW-1185">Reference proteome</keyword>
<evidence type="ECO:0000313" key="3">
    <source>
        <dbReference type="Proteomes" id="UP001161017"/>
    </source>
</evidence>
<proteinExistence type="predicted"/>
<dbReference type="PANTHER" id="PTHR37015:SF2">
    <property type="entry name" value="REVERSE TRANSCRIPTASE DOMAIN-CONTAINING PROTEIN"/>
    <property type="match status" value="1"/>
</dbReference>
<dbReference type="AlphaFoldDB" id="A0AA43QQN4"/>
<evidence type="ECO:0008006" key="4">
    <source>
        <dbReference type="Google" id="ProtNLM"/>
    </source>
</evidence>
<dbReference type="PANTHER" id="PTHR37015">
    <property type="entry name" value="REVERSE TRANSCRIPTASE DOMAIN-CONTAINING PROTEIN"/>
    <property type="match status" value="1"/>
</dbReference>
<comment type="caution">
    <text evidence="2">The sequence shown here is derived from an EMBL/GenBank/DDBJ whole genome shotgun (WGS) entry which is preliminary data.</text>
</comment>
<accession>A0AA43QQN4</accession>
<evidence type="ECO:0000256" key="1">
    <source>
        <dbReference type="SAM" id="MobiDB-lite"/>
    </source>
</evidence>
<organism evidence="2 3">
    <name type="scientific">Ramalina farinacea</name>
    <dbReference type="NCBI Taxonomy" id="258253"/>
    <lineage>
        <taxon>Eukaryota</taxon>
        <taxon>Fungi</taxon>
        <taxon>Dikarya</taxon>
        <taxon>Ascomycota</taxon>
        <taxon>Pezizomycotina</taxon>
        <taxon>Lecanoromycetes</taxon>
        <taxon>OSLEUM clade</taxon>
        <taxon>Lecanoromycetidae</taxon>
        <taxon>Lecanorales</taxon>
        <taxon>Lecanorineae</taxon>
        <taxon>Ramalinaceae</taxon>
        <taxon>Ramalina</taxon>
    </lineage>
</organism>
<protein>
    <recommendedName>
        <fullName evidence="4">Reverse transcriptase domain-containing protein</fullName>
    </recommendedName>
</protein>
<sequence length="673" mass="77272">MTSTGNLFSQTLQEITKTKLDELTLKGENFDNEKRRVILNVQAQQNGLERLRVLSDGIKKCFALDVVEGKVSVGTSRNRHVEFEVRNIDRFLNQAQYDPTVSSKLMNRWERSLFRHLESQSLKFLYASLYGKLTTEWLSSTQGPANFDKDADTEMEDFEKVSSGKKMESRLNWERSVFEPTQVDGEAIKNMLKGLFESATEDSNSMAEALKKLRESVAVFERQLAADHGFNISTLHWVIGGLLASDLLSDEKRNVLKGFKESTVIMSEVADVLNMRMAAIGSWSWGHEVPLEQRRQLNGTYNIYMHEDVLQAILLQYIGVKWSVFWKKTFSTFRKAKDVWISPDRSVKQLDLKRRDFFLGEIARGPSVESEKRKMYRKDYFLAQLPNSETQRREGDEGDEEADFEERQLTTQSLQAPQAPRKRAMQTARKGAARFCSTAPEPDYREEAEECVSDDDDDDSEPKKPMEAKQSLLHLLRTEILIKCRLHGEITCFRSQIDNVYPSLPHLTIETILKFFGVSPKWLKFFKTFLQAPLKFIDDDDSTEPRVRKQGTPGAHALSEAFGEVVLFCLDFKINRETEGEILWRMHDDIWFWSAHNETCAKAWSAVKDFTKTTGLNLNERRTGSVHIAQKNNSTDLVAVDVGNALPKGQIRWGMLHLNPQSGRFEIDQEMVD</sequence>
<dbReference type="EMBL" id="JAPUFD010000012">
    <property type="protein sequence ID" value="MDI1490825.1"/>
    <property type="molecule type" value="Genomic_DNA"/>
</dbReference>
<feature type="region of interest" description="Disordered" evidence="1">
    <location>
        <begin position="387"/>
        <end position="466"/>
    </location>
</feature>